<dbReference type="Proteomes" id="UP000265618">
    <property type="component" value="Unassembled WGS sequence"/>
</dbReference>
<evidence type="ECO:0000313" key="1">
    <source>
        <dbReference type="EMBL" id="GCA64701.1"/>
    </source>
</evidence>
<feature type="non-terminal residue" evidence="1">
    <location>
        <position position="49"/>
    </location>
</feature>
<sequence length="49" mass="5205">CAIAGTDDLSTVTEIALKVDTNEQSLQVVSHLMPHLETLVLSHSTVSSL</sequence>
<dbReference type="EMBL" id="BDIP01008254">
    <property type="protein sequence ID" value="GCA64701.1"/>
    <property type="molecule type" value="Genomic_DNA"/>
</dbReference>
<comment type="caution">
    <text evidence="1">The sequence shown here is derived from an EMBL/GenBank/DDBJ whole genome shotgun (WGS) entry which is preliminary data.</text>
</comment>
<dbReference type="AlphaFoldDB" id="A0A391NTZ1"/>
<evidence type="ECO:0000313" key="2">
    <source>
        <dbReference type="Proteomes" id="UP000265618"/>
    </source>
</evidence>
<dbReference type="OrthoDB" id="433501at2759"/>
<feature type="non-terminal residue" evidence="1">
    <location>
        <position position="1"/>
    </location>
</feature>
<accession>A0A391NTZ1</accession>
<reference evidence="1 2" key="1">
    <citation type="journal article" date="2018" name="PLoS ONE">
        <title>The draft genome of Kipferlia bialata reveals reductive genome evolution in fornicate parasites.</title>
        <authorList>
            <person name="Tanifuji G."/>
            <person name="Takabayashi S."/>
            <person name="Kume K."/>
            <person name="Takagi M."/>
            <person name="Nakayama T."/>
            <person name="Kamikawa R."/>
            <person name="Inagaki Y."/>
            <person name="Hashimoto T."/>
        </authorList>
    </citation>
    <scope>NUCLEOTIDE SEQUENCE [LARGE SCALE GENOMIC DNA]</scope>
    <source>
        <strain evidence="1">NY0173</strain>
    </source>
</reference>
<name>A0A391NTZ1_9EUKA</name>
<proteinExistence type="predicted"/>
<protein>
    <submittedName>
        <fullName evidence="1">Uncharacterized protein</fullName>
    </submittedName>
</protein>
<gene>
    <name evidence="1" type="ORF">KIPB_015124</name>
</gene>
<organism evidence="1 2">
    <name type="scientific">Kipferlia bialata</name>
    <dbReference type="NCBI Taxonomy" id="797122"/>
    <lineage>
        <taxon>Eukaryota</taxon>
        <taxon>Metamonada</taxon>
        <taxon>Carpediemonas-like organisms</taxon>
        <taxon>Kipferlia</taxon>
    </lineage>
</organism>
<keyword evidence="2" id="KW-1185">Reference proteome</keyword>